<comment type="caution">
    <text evidence="1">The sequence shown here is derived from an EMBL/GenBank/DDBJ whole genome shotgun (WGS) entry which is preliminary data.</text>
</comment>
<reference evidence="1 2" key="1">
    <citation type="journal article" date="2022" name="Allergy">
        <title>Genome assembly and annotation of Periplaneta americana reveal a comprehensive cockroach allergen profile.</title>
        <authorList>
            <person name="Wang L."/>
            <person name="Xiong Q."/>
            <person name="Saelim N."/>
            <person name="Wang L."/>
            <person name="Nong W."/>
            <person name="Wan A.T."/>
            <person name="Shi M."/>
            <person name="Liu X."/>
            <person name="Cao Q."/>
            <person name="Hui J.H.L."/>
            <person name="Sookrung N."/>
            <person name="Leung T.F."/>
            <person name="Tungtrongchitr A."/>
            <person name="Tsui S.K.W."/>
        </authorList>
    </citation>
    <scope>NUCLEOTIDE SEQUENCE [LARGE SCALE GENOMIC DNA]</scope>
    <source>
        <strain evidence="1">PWHHKU_190912</strain>
    </source>
</reference>
<dbReference type="Proteomes" id="UP001148838">
    <property type="component" value="Unassembled WGS sequence"/>
</dbReference>
<keyword evidence="2" id="KW-1185">Reference proteome</keyword>
<dbReference type="EMBL" id="JAJSOF020000040">
    <property type="protein sequence ID" value="KAJ4426095.1"/>
    <property type="molecule type" value="Genomic_DNA"/>
</dbReference>
<organism evidence="1 2">
    <name type="scientific">Periplaneta americana</name>
    <name type="common">American cockroach</name>
    <name type="synonym">Blatta americana</name>
    <dbReference type="NCBI Taxonomy" id="6978"/>
    <lineage>
        <taxon>Eukaryota</taxon>
        <taxon>Metazoa</taxon>
        <taxon>Ecdysozoa</taxon>
        <taxon>Arthropoda</taxon>
        <taxon>Hexapoda</taxon>
        <taxon>Insecta</taxon>
        <taxon>Pterygota</taxon>
        <taxon>Neoptera</taxon>
        <taxon>Polyneoptera</taxon>
        <taxon>Dictyoptera</taxon>
        <taxon>Blattodea</taxon>
        <taxon>Blattoidea</taxon>
        <taxon>Blattidae</taxon>
        <taxon>Blattinae</taxon>
        <taxon>Periplaneta</taxon>
    </lineage>
</organism>
<accession>A0ABQ8RWU4</accession>
<name>A0ABQ8RWU4_PERAM</name>
<protein>
    <submittedName>
        <fullName evidence="1">Uncharacterized protein</fullName>
    </submittedName>
</protein>
<evidence type="ECO:0000313" key="1">
    <source>
        <dbReference type="EMBL" id="KAJ4426095.1"/>
    </source>
</evidence>
<evidence type="ECO:0000313" key="2">
    <source>
        <dbReference type="Proteomes" id="UP001148838"/>
    </source>
</evidence>
<proteinExistence type="predicted"/>
<sequence>MCEGCASASLATCSPDLIPCVAFMWGFVKDHAYVLTTSNDTGRFAPASQQPLLRLTVTDDTQGLDRRLTIDLICIVLRGCS</sequence>
<dbReference type="SUPFAM" id="SSF50475">
    <property type="entry name" value="FMN-binding split barrel"/>
    <property type="match status" value="1"/>
</dbReference>
<gene>
    <name evidence="1" type="ORF">ANN_26904</name>
</gene>